<dbReference type="InterPro" id="IPR001901">
    <property type="entry name" value="Translocase_SecE/Sec61-g"/>
</dbReference>
<dbReference type="NCBIfam" id="TIGR00964">
    <property type="entry name" value="secE_bact"/>
    <property type="match status" value="1"/>
</dbReference>
<dbReference type="GO" id="GO:0043952">
    <property type="term" value="P:protein transport by the Sec complex"/>
    <property type="evidence" value="ECO:0007669"/>
    <property type="project" value="UniProtKB-UniRule"/>
</dbReference>
<evidence type="ECO:0000256" key="2">
    <source>
        <dbReference type="ARBA" id="ARBA00022448"/>
    </source>
</evidence>
<evidence type="ECO:0000256" key="1">
    <source>
        <dbReference type="ARBA" id="ARBA00004370"/>
    </source>
</evidence>
<comment type="subcellular location">
    <subcellularLocation>
        <location evidence="9">Cell membrane</location>
        <topology evidence="9">Single-pass membrane protein</topology>
    </subcellularLocation>
    <subcellularLocation>
        <location evidence="1">Membrane</location>
    </subcellularLocation>
</comment>
<keyword evidence="5 9" id="KW-0653">Protein transport</keyword>
<comment type="function">
    <text evidence="9">Essential subunit of the Sec protein translocation channel SecYEG. Clamps together the 2 halves of SecY. May contact the channel plug during translocation.</text>
</comment>
<proteinExistence type="inferred from homology"/>
<keyword evidence="2 9" id="KW-0813">Transport</keyword>
<evidence type="ECO:0000256" key="5">
    <source>
        <dbReference type="ARBA" id="ARBA00022927"/>
    </source>
</evidence>
<accession>A0A6J4J1N1</accession>
<dbReference type="Gene3D" id="1.20.5.1030">
    <property type="entry name" value="Preprotein translocase secy subunit"/>
    <property type="match status" value="1"/>
</dbReference>
<dbReference type="PRINTS" id="PR01650">
    <property type="entry name" value="SECETRNLCASE"/>
</dbReference>
<dbReference type="AlphaFoldDB" id="A0A6J4J1N1"/>
<evidence type="ECO:0000256" key="3">
    <source>
        <dbReference type="ARBA" id="ARBA00022475"/>
    </source>
</evidence>
<dbReference type="Pfam" id="PF00584">
    <property type="entry name" value="SecE"/>
    <property type="match status" value="1"/>
</dbReference>
<organism evidence="10">
    <name type="scientific">uncultured Chloroflexia bacterium</name>
    <dbReference type="NCBI Taxonomy" id="1672391"/>
    <lineage>
        <taxon>Bacteria</taxon>
        <taxon>Bacillati</taxon>
        <taxon>Chloroflexota</taxon>
        <taxon>Chloroflexia</taxon>
        <taxon>environmental samples</taxon>
    </lineage>
</organism>
<dbReference type="PANTHER" id="PTHR33910">
    <property type="entry name" value="PROTEIN TRANSLOCASE SUBUNIT SECE"/>
    <property type="match status" value="1"/>
</dbReference>
<evidence type="ECO:0000313" key="10">
    <source>
        <dbReference type="EMBL" id="CAA9264499.1"/>
    </source>
</evidence>
<evidence type="ECO:0000256" key="4">
    <source>
        <dbReference type="ARBA" id="ARBA00022692"/>
    </source>
</evidence>
<dbReference type="GO" id="GO:0065002">
    <property type="term" value="P:intracellular protein transmembrane transport"/>
    <property type="evidence" value="ECO:0007669"/>
    <property type="project" value="UniProtKB-UniRule"/>
</dbReference>
<dbReference type="PANTHER" id="PTHR33910:SF1">
    <property type="entry name" value="PROTEIN TRANSLOCASE SUBUNIT SECE"/>
    <property type="match status" value="1"/>
</dbReference>
<dbReference type="GO" id="GO:0008320">
    <property type="term" value="F:protein transmembrane transporter activity"/>
    <property type="evidence" value="ECO:0007669"/>
    <property type="project" value="UniProtKB-UniRule"/>
</dbReference>
<gene>
    <name evidence="9" type="primary">secE</name>
    <name evidence="10" type="ORF">AVDCRST_MAG26-2494</name>
</gene>
<evidence type="ECO:0000256" key="6">
    <source>
        <dbReference type="ARBA" id="ARBA00022989"/>
    </source>
</evidence>
<keyword evidence="8 9" id="KW-0472">Membrane</keyword>
<dbReference type="EMBL" id="CADCTK010000571">
    <property type="protein sequence ID" value="CAA9264499.1"/>
    <property type="molecule type" value="Genomic_DNA"/>
</dbReference>
<comment type="similarity">
    <text evidence="9">Belongs to the SecE/SEC61-gamma family.</text>
</comment>
<dbReference type="GO" id="GO:0005886">
    <property type="term" value="C:plasma membrane"/>
    <property type="evidence" value="ECO:0007669"/>
    <property type="project" value="UniProtKB-SubCell"/>
</dbReference>
<sequence>MGGGGAVREERQVALVKEKQEGGLQRWVRETNAELRKVTWPTREEALRLTYVVIGLSIAMGLLLGGADFILGSLYAFLVR</sequence>
<name>A0A6J4J1N1_9CHLR</name>
<evidence type="ECO:0000256" key="9">
    <source>
        <dbReference type="HAMAP-Rule" id="MF_00422"/>
    </source>
</evidence>
<comment type="subunit">
    <text evidence="9">Component of the Sec protein translocase complex. Heterotrimer consisting of SecY, SecE and SecG subunits. The heterotrimers can form oligomers, although 1 heterotrimer is thought to be able to translocate proteins. Interacts with the ribosome. Interacts with SecDF, and other proteins may be involved. Interacts with SecA.</text>
</comment>
<dbReference type="InterPro" id="IPR038379">
    <property type="entry name" value="SecE_sf"/>
</dbReference>
<dbReference type="GO" id="GO:0009306">
    <property type="term" value="P:protein secretion"/>
    <property type="evidence" value="ECO:0007669"/>
    <property type="project" value="UniProtKB-UniRule"/>
</dbReference>
<keyword evidence="4 9" id="KW-0812">Transmembrane</keyword>
<keyword evidence="6 9" id="KW-1133">Transmembrane helix</keyword>
<protein>
    <recommendedName>
        <fullName evidence="9">Protein translocase subunit SecE</fullName>
    </recommendedName>
</protein>
<reference evidence="10" key="1">
    <citation type="submission" date="2020-02" db="EMBL/GenBank/DDBJ databases">
        <authorList>
            <person name="Meier V. D."/>
        </authorList>
    </citation>
    <scope>NUCLEOTIDE SEQUENCE</scope>
    <source>
        <strain evidence="10">AVDCRST_MAG26</strain>
    </source>
</reference>
<dbReference type="InterPro" id="IPR005807">
    <property type="entry name" value="SecE_bac"/>
</dbReference>
<dbReference type="HAMAP" id="MF_00422">
    <property type="entry name" value="SecE"/>
    <property type="match status" value="1"/>
</dbReference>
<keyword evidence="3 9" id="KW-1003">Cell membrane</keyword>
<feature type="transmembrane region" description="Helical" evidence="9">
    <location>
        <begin position="49"/>
        <end position="78"/>
    </location>
</feature>
<dbReference type="GO" id="GO:0006605">
    <property type="term" value="P:protein targeting"/>
    <property type="evidence" value="ECO:0007669"/>
    <property type="project" value="UniProtKB-UniRule"/>
</dbReference>
<evidence type="ECO:0000256" key="8">
    <source>
        <dbReference type="ARBA" id="ARBA00023136"/>
    </source>
</evidence>
<keyword evidence="7 9" id="KW-0811">Translocation</keyword>
<evidence type="ECO:0000256" key="7">
    <source>
        <dbReference type="ARBA" id="ARBA00023010"/>
    </source>
</evidence>